<dbReference type="Proteomes" id="UP001168821">
    <property type="component" value="Unassembled WGS sequence"/>
</dbReference>
<protein>
    <submittedName>
        <fullName evidence="2">Uncharacterized protein</fullName>
    </submittedName>
</protein>
<reference evidence="2" key="1">
    <citation type="journal article" date="2023" name="G3 (Bethesda)">
        <title>Whole genome assemblies of Zophobas morio and Tenebrio molitor.</title>
        <authorList>
            <person name="Kaur S."/>
            <person name="Stinson S.A."/>
            <person name="diCenzo G.C."/>
        </authorList>
    </citation>
    <scope>NUCLEOTIDE SEQUENCE</scope>
    <source>
        <strain evidence="2">QUZm001</strain>
    </source>
</reference>
<gene>
    <name evidence="2" type="ORF">Zmor_019445</name>
</gene>
<sequence length="290" mass="32403">MENIYQIKIRSNPNSRDLYPSERRYSSSIVLGLSIMFIALGITSSLMGTLVVRRFASNHTEDAFAEEYNSSEFFEDQRLVRRVEEDLQYMRKPAHHLNIPAMVSAGSFVMSLGLFLAGLAGLLAWKQWYIDTNITWFFLASCFASVTSSISLLLITLSLMDTREVLLDKTAPISLGLTANIFITSLLGVVWSVVATNVAFKGMKNNYPDDIILSKSGKGRVEVSTVRKGNKIARVVPPDILDHFPKSGKLAKFLSKNESSGGLPKAESNKEYEERVKKFLSGESDNYNKH</sequence>
<keyword evidence="1" id="KW-0472">Membrane</keyword>
<proteinExistence type="predicted"/>
<comment type="caution">
    <text evidence="2">The sequence shown here is derived from an EMBL/GenBank/DDBJ whole genome shotgun (WGS) entry which is preliminary data.</text>
</comment>
<evidence type="ECO:0000313" key="2">
    <source>
        <dbReference type="EMBL" id="KAJ3647574.1"/>
    </source>
</evidence>
<dbReference type="AlphaFoldDB" id="A0AA38M961"/>
<feature type="transmembrane region" description="Helical" evidence="1">
    <location>
        <begin position="136"/>
        <end position="159"/>
    </location>
</feature>
<dbReference type="EMBL" id="JALNTZ010000006">
    <property type="protein sequence ID" value="KAJ3647574.1"/>
    <property type="molecule type" value="Genomic_DNA"/>
</dbReference>
<keyword evidence="1" id="KW-1133">Transmembrane helix</keyword>
<name>A0AA38M961_9CUCU</name>
<accession>A0AA38M961</accession>
<feature type="transmembrane region" description="Helical" evidence="1">
    <location>
        <begin position="29"/>
        <end position="52"/>
    </location>
</feature>
<evidence type="ECO:0000313" key="3">
    <source>
        <dbReference type="Proteomes" id="UP001168821"/>
    </source>
</evidence>
<keyword evidence="3" id="KW-1185">Reference proteome</keyword>
<feature type="transmembrane region" description="Helical" evidence="1">
    <location>
        <begin position="179"/>
        <end position="200"/>
    </location>
</feature>
<keyword evidence="1" id="KW-0812">Transmembrane</keyword>
<organism evidence="2 3">
    <name type="scientific">Zophobas morio</name>
    <dbReference type="NCBI Taxonomy" id="2755281"/>
    <lineage>
        <taxon>Eukaryota</taxon>
        <taxon>Metazoa</taxon>
        <taxon>Ecdysozoa</taxon>
        <taxon>Arthropoda</taxon>
        <taxon>Hexapoda</taxon>
        <taxon>Insecta</taxon>
        <taxon>Pterygota</taxon>
        <taxon>Neoptera</taxon>
        <taxon>Endopterygota</taxon>
        <taxon>Coleoptera</taxon>
        <taxon>Polyphaga</taxon>
        <taxon>Cucujiformia</taxon>
        <taxon>Tenebrionidae</taxon>
        <taxon>Zophobas</taxon>
    </lineage>
</organism>
<feature type="transmembrane region" description="Helical" evidence="1">
    <location>
        <begin position="99"/>
        <end position="124"/>
    </location>
</feature>
<evidence type="ECO:0000256" key="1">
    <source>
        <dbReference type="SAM" id="Phobius"/>
    </source>
</evidence>